<dbReference type="CDD" id="cd06692">
    <property type="entry name" value="PDZ1_GgSTXBP4-like"/>
    <property type="match status" value="1"/>
</dbReference>
<dbReference type="AlphaFoldDB" id="A0A3Q3MF14"/>
<keyword evidence="5" id="KW-1185">Reference proteome</keyword>
<dbReference type="PROSITE" id="PS50106">
    <property type="entry name" value="PDZ"/>
    <property type="match status" value="2"/>
</dbReference>
<feature type="compositionally biased region" description="Polar residues" evidence="2">
    <location>
        <begin position="383"/>
        <end position="399"/>
    </location>
</feature>
<feature type="compositionally biased region" description="Polar residues" evidence="2">
    <location>
        <begin position="140"/>
        <end position="159"/>
    </location>
</feature>
<evidence type="ECO:0000259" key="3">
    <source>
        <dbReference type="PROSITE" id="PS50106"/>
    </source>
</evidence>
<dbReference type="PANTHER" id="PTHR19964:SF16">
    <property type="entry name" value="SYNTAXIN-BINDING PROTEIN 4"/>
    <property type="match status" value="1"/>
</dbReference>
<feature type="region of interest" description="Disordered" evidence="2">
    <location>
        <begin position="296"/>
        <end position="332"/>
    </location>
</feature>
<reference evidence="4" key="2">
    <citation type="submission" date="2025-09" db="UniProtKB">
        <authorList>
            <consortium name="Ensembl"/>
        </authorList>
    </citation>
    <scope>IDENTIFICATION</scope>
</reference>
<feature type="coiled-coil region" evidence="1">
    <location>
        <begin position="571"/>
        <end position="624"/>
    </location>
</feature>
<dbReference type="InterPro" id="IPR001478">
    <property type="entry name" value="PDZ"/>
</dbReference>
<organism evidence="4 5">
    <name type="scientific">Labrus bergylta</name>
    <name type="common">ballan wrasse</name>
    <dbReference type="NCBI Taxonomy" id="56723"/>
    <lineage>
        <taxon>Eukaryota</taxon>
        <taxon>Metazoa</taxon>
        <taxon>Chordata</taxon>
        <taxon>Craniata</taxon>
        <taxon>Vertebrata</taxon>
        <taxon>Euteleostomi</taxon>
        <taxon>Actinopterygii</taxon>
        <taxon>Neopterygii</taxon>
        <taxon>Teleostei</taxon>
        <taxon>Neoteleostei</taxon>
        <taxon>Acanthomorphata</taxon>
        <taxon>Eupercaria</taxon>
        <taxon>Labriformes</taxon>
        <taxon>Labridae</taxon>
        <taxon>Labrus</taxon>
    </lineage>
</organism>
<sequence length="704" mass="77358">MPFLPQDAERFDGLSLLYWTIMGPHGINRAVQRLEFCDCKKGLGVKIIGGYREFTGEEFGIYIKRVIAGGLAAMDGRLKSGDLILDVNNISLAGVTNERAVEILRTASLSNHMSLLIARDDESRREFAELMEKYGSNNVTASGRISPTQLSTGKFTDTASSSSSSRSESPQLLSPKEGVTAYTHNPPYNANSAYTVHTPTHAFSDSIIQLICVAKGTGLGLVIKGGANRAEGPMVFIQEIVPGGDCHKDGRLQVGDQLVSINKESLIGVTYEEARSILTRTKLRPDPTVEIAFIRRRSSSSSSSGPHSPISLQGPSGGVGPQTRSPGLGVISPQPAVITKITSSRNPASETLPTVNVSQVRVPAARTEPTCIPSPPEGDRITETNPEPSSSQPPQTKCSISTSCRLKLDRLEQALDLLGLKPTEAQWQTFRSRLQPDAEGTVAFTDFEVLIREQFKPQLEELGVTQAGSNFTSDDLYSLLESHTNTNTQTSLSDSDDLEEMERLRKEHIEALREIKRLQEQLVESQRVHHTMEEELNKVKQEVKVGAEDSRALRTRIQLAEAAQKQARGMEMDYEEVIHLLEAEIAELKTQRVEQPASTNKEETEELKKRVVVLECQLRKSEAAKKGFEMSTGKLLSFVENVQEFLLESHGPMKSHSSGDVKVGVSSQGLPPRYKKTPWTSATLAQEAKELTRTVRAILEVDCK</sequence>
<keyword evidence="1" id="KW-0175">Coiled coil</keyword>
<proteinExistence type="predicted"/>
<protein>
    <submittedName>
        <fullName evidence="4">Syntaxin binding protein 4</fullName>
    </submittedName>
</protein>
<dbReference type="GeneTree" id="ENSGT00390000002226"/>
<feature type="compositionally biased region" description="Low complexity" evidence="2">
    <location>
        <begin position="160"/>
        <end position="169"/>
    </location>
</feature>
<feature type="region of interest" description="Disordered" evidence="2">
    <location>
        <begin position="363"/>
        <end position="399"/>
    </location>
</feature>
<reference evidence="4" key="1">
    <citation type="submission" date="2025-08" db="UniProtKB">
        <authorList>
            <consortium name="Ensembl"/>
        </authorList>
    </citation>
    <scope>IDENTIFICATION</scope>
</reference>
<dbReference type="SUPFAM" id="SSF50156">
    <property type="entry name" value="PDZ domain-like"/>
    <property type="match status" value="2"/>
</dbReference>
<accession>A0A3Q3MF14</accession>
<dbReference type="GO" id="GO:0031410">
    <property type="term" value="C:cytoplasmic vesicle"/>
    <property type="evidence" value="ECO:0007669"/>
    <property type="project" value="TreeGrafter"/>
</dbReference>
<dbReference type="CDD" id="cd06698">
    <property type="entry name" value="PDZ1_hSTXBP4-PDZ2_GgSTXBP4-like"/>
    <property type="match status" value="1"/>
</dbReference>
<dbReference type="Pfam" id="PF00595">
    <property type="entry name" value="PDZ"/>
    <property type="match status" value="2"/>
</dbReference>
<dbReference type="InParanoid" id="A0A3Q3MF14"/>
<evidence type="ECO:0000313" key="5">
    <source>
        <dbReference type="Proteomes" id="UP000261660"/>
    </source>
</evidence>
<evidence type="ECO:0000313" key="4">
    <source>
        <dbReference type="Ensembl" id="ENSLBEP00000018880.1"/>
    </source>
</evidence>
<dbReference type="Ensembl" id="ENSLBET00000019910.1">
    <property type="protein sequence ID" value="ENSLBEP00000018880.1"/>
    <property type="gene ID" value="ENSLBEG00000014520.1"/>
</dbReference>
<evidence type="ECO:0000256" key="2">
    <source>
        <dbReference type="SAM" id="MobiDB-lite"/>
    </source>
</evidence>
<dbReference type="Gene3D" id="2.30.42.10">
    <property type="match status" value="2"/>
</dbReference>
<feature type="region of interest" description="Disordered" evidence="2">
    <location>
        <begin position="650"/>
        <end position="674"/>
    </location>
</feature>
<dbReference type="Proteomes" id="UP000261660">
    <property type="component" value="Unplaced"/>
</dbReference>
<feature type="coiled-coil region" evidence="1">
    <location>
        <begin position="498"/>
        <end position="542"/>
    </location>
</feature>
<feature type="region of interest" description="Disordered" evidence="2">
    <location>
        <begin position="140"/>
        <end position="184"/>
    </location>
</feature>
<dbReference type="GO" id="GO:0019905">
    <property type="term" value="F:syntaxin binding"/>
    <property type="evidence" value="ECO:0007669"/>
    <property type="project" value="TreeGrafter"/>
</dbReference>
<name>A0A3Q3MF14_9LABR</name>
<feature type="domain" description="PDZ" evidence="3">
    <location>
        <begin position="33"/>
        <end position="119"/>
    </location>
</feature>
<dbReference type="STRING" id="56723.ENSLBEP00000018880"/>
<dbReference type="InterPro" id="IPR051342">
    <property type="entry name" value="PDZ_scaffold"/>
</dbReference>
<evidence type="ECO:0000256" key="1">
    <source>
        <dbReference type="SAM" id="Coils"/>
    </source>
</evidence>
<dbReference type="GO" id="GO:0061178">
    <property type="term" value="P:regulation of insulin secretion involved in cellular response to glucose stimulus"/>
    <property type="evidence" value="ECO:0007669"/>
    <property type="project" value="TreeGrafter"/>
</dbReference>
<dbReference type="PANTHER" id="PTHR19964">
    <property type="entry name" value="MULTIPLE PDZ DOMAIN PROTEIN"/>
    <property type="match status" value="1"/>
</dbReference>
<feature type="domain" description="PDZ" evidence="3">
    <location>
        <begin position="207"/>
        <end position="281"/>
    </location>
</feature>
<dbReference type="InterPro" id="IPR036034">
    <property type="entry name" value="PDZ_sf"/>
</dbReference>
<dbReference type="SMART" id="SM00228">
    <property type="entry name" value="PDZ"/>
    <property type="match status" value="2"/>
</dbReference>
<dbReference type="GO" id="GO:0008286">
    <property type="term" value="P:insulin receptor signaling pathway"/>
    <property type="evidence" value="ECO:0007669"/>
    <property type="project" value="TreeGrafter"/>
</dbReference>